<reference evidence="1" key="1">
    <citation type="submission" date="2021-11" db="EMBL/GenBank/DDBJ databases">
        <title>Streptomyces corallinus and Kineosporia corallina sp. nov., two new coral-derived marine actinobacteria.</title>
        <authorList>
            <person name="Buangrab K."/>
            <person name="Sutthacheep M."/>
            <person name="Yeemin T."/>
            <person name="Harunari E."/>
            <person name="Igarashi Y."/>
            <person name="Sripreechasak P."/>
            <person name="Kanchanasin P."/>
            <person name="Tanasupawat S."/>
            <person name="Phongsopitanun W."/>
        </authorList>
    </citation>
    <scope>NUCLEOTIDE SEQUENCE</scope>
    <source>
        <strain evidence="1">JCM 31032</strain>
    </source>
</reference>
<dbReference type="Proteomes" id="UP001138997">
    <property type="component" value="Unassembled WGS sequence"/>
</dbReference>
<gene>
    <name evidence="1" type="ORF">LR394_07755</name>
</gene>
<name>A0A9X1NBI0_9ACTN</name>
<dbReference type="RefSeq" id="WP_231439960.1">
    <property type="nucleotide sequence ID" value="NZ_JAJOMB010000003.1"/>
</dbReference>
<dbReference type="AlphaFoldDB" id="A0A9X1NBI0"/>
<keyword evidence="2" id="KW-1185">Reference proteome</keyword>
<comment type="caution">
    <text evidence="1">The sequence shown here is derived from an EMBL/GenBank/DDBJ whole genome shotgun (WGS) entry which is preliminary data.</text>
</comment>
<dbReference type="EMBL" id="JAJOMB010000003">
    <property type="protein sequence ID" value="MCD5310784.1"/>
    <property type="molecule type" value="Genomic_DNA"/>
</dbReference>
<proteinExistence type="predicted"/>
<organism evidence="1 2">
    <name type="scientific">Kineosporia babensis</name>
    <dbReference type="NCBI Taxonomy" id="499548"/>
    <lineage>
        <taxon>Bacteria</taxon>
        <taxon>Bacillati</taxon>
        <taxon>Actinomycetota</taxon>
        <taxon>Actinomycetes</taxon>
        <taxon>Kineosporiales</taxon>
        <taxon>Kineosporiaceae</taxon>
        <taxon>Kineosporia</taxon>
    </lineage>
</organism>
<evidence type="ECO:0000313" key="2">
    <source>
        <dbReference type="Proteomes" id="UP001138997"/>
    </source>
</evidence>
<accession>A0A9X1NBI0</accession>
<sequence>MAIAFFFFAWKREATRADAERAAKDDLVKEFLDKVVPSLTESTRAIREFLDRTRNDR</sequence>
<evidence type="ECO:0000313" key="1">
    <source>
        <dbReference type="EMBL" id="MCD5310784.1"/>
    </source>
</evidence>
<protein>
    <submittedName>
        <fullName evidence="1">Uncharacterized protein</fullName>
    </submittedName>
</protein>